<comment type="caution">
    <text evidence="8">The sequence shown here is derived from an EMBL/GenBank/DDBJ whole genome shotgun (WGS) entry which is preliminary data.</text>
</comment>
<evidence type="ECO:0000256" key="4">
    <source>
        <dbReference type="ARBA" id="ARBA00022833"/>
    </source>
</evidence>
<dbReference type="GO" id="GO:0003677">
    <property type="term" value="F:DNA binding"/>
    <property type="evidence" value="ECO:0007669"/>
    <property type="project" value="UniProtKB-KW"/>
</dbReference>
<keyword evidence="9" id="KW-1185">Reference proteome</keyword>
<keyword evidence="5" id="KW-0238">DNA-binding</keyword>
<reference evidence="8 9" key="1">
    <citation type="submission" date="2019-05" db="EMBL/GenBank/DDBJ databases">
        <title>Mikania micrantha, genome provides insights into the molecular mechanism of rapid growth.</title>
        <authorList>
            <person name="Liu B."/>
        </authorList>
    </citation>
    <scope>NUCLEOTIDE SEQUENCE [LARGE SCALE GENOMIC DNA]</scope>
    <source>
        <strain evidence="8">NLD-2019</strain>
        <tissue evidence="8">Leaf</tissue>
    </source>
</reference>
<evidence type="ECO:0000256" key="1">
    <source>
        <dbReference type="ARBA" id="ARBA00005690"/>
    </source>
</evidence>
<comment type="similarity">
    <text evidence="1">Belongs to the replication factor A protein 1 family.</text>
</comment>
<dbReference type="Pfam" id="PF08646">
    <property type="entry name" value="Rep_fac-A_C"/>
    <property type="match status" value="1"/>
</dbReference>
<evidence type="ECO:0000256" key="3">
    <source>
        <dbReference type="ARBA" id="ARBA00022771"/>
    </source>
</evidence>
<sequence>MDLSKHTKNMLTYNVLTNRLQTMENETLGSIRLGGSGLPIEVRILRKWIPHLREDDTCYLLVDQSGEAIVAIAHKDERKYVEPKLQTMSCYRIENYVCVSAIPYVNIINHPVSIRIGAAASIDPLPNNEDLPRVYFEFSPYEDVSKLAGNKQRVIDYIGLLQKKEYKKKKNGELFQWMLLLDSSGRSIEAAIWKEIITKADRFDKHAIDTADTPTVIALTSMRIQQFNDQTQLSSTTATYMYLNPTISETQSLINWFNTTHGNNDQPWILTRGDNPTTIQDILHKTDQELNGKTFPCNASVTQIITQKDWYYNACPECLQTIYESGKGWACPTHGKYNTSKHMYRLTAKVADETGSITATIFDDAVATLVGITCSDLLNKEGYSDMTTIPAPLHAIKGKTKKFFLHTQKDARTSNIKYTVNKISDLDFNTMTSNTTVTPSVSPATPLQLTPTPSTKSAPKTATTATKRIVFASSDNPIRESKLRRYPDE</sequence>
<dbReference type="GO" id="GO:0008270">
    <property type="term" value="F:zinc ion binding"/>
    <property type="evidence" value="ECO:0007669"/>
    <property type="project" value="UniProtKB-KW"/>
</dbReference>
<dbReference type="OrthoDB" id="1748050at2759"/>
<dbReference type="SUPFAM" id="SSF50249">
    <property type="entry name" value="Nucleic acid-binding proteins"/>
    <property type="match status" value="2"/>
</dbReference>
<dbReference type="EMBL" id="SZYD01000001">
    <property type="protein sequence ID" value="KAD7477580.1"/>
    <property type="molecule type" value="Genomic_DNA"/>
</dbReference>
<accession>A0A5N6Q1L0</accession>
<evidence type="ECO:0000313" key="9">
    <source>
        <dbReference type="Proteomes" id="UP000326396"/>
    </source>
</evidence>
<dbReference type="InterPro" id="IPR047192">
    <property type="entry name" value="Euk_RPA1_DBD_C"/>
</dbReference>
<evidence type="ECO:0000256" key="5">
    <source>
        <dbReference type="ARBA" id="ARBA00023125"/>
    </source>
</evidence>
<keyword evidence="2" id="KW-0479">Metal-binding</keyword>
<dbReference type="InterPro" id="IPR012340">
    <property type="entry name" value="NA-bd_OB-fold"/>
</dbReference>
<organism evidence="8 9">
    <name type="scientific">Mikania micrantha</name>
    <name type="common">bitter vine</name>
    <dbReference type="NCBI Taxonomy" id="192012"/>
    <lineage>
        <taxon>Eukaryota</taxon>
        <taxon>Viridiplantae</taxon>
        <taxon>Streptophyta</taxon>
        <taxon>Embryophyta</taxon>
        <taxon>Tracheophyta</taxon>
        <taxon>Spermatophyta</taxon>
        <taxon>Magnoliopsida</taxon>
        <taxon>eudicotyledons</taxon>
        <taxon>Gunneridae</taxon>
        <taxon>Pentapetalae</taxon>
        <taxon>asterids</taxon>
        <taxon>campanulids</taxon>
        <taxon>Asterales</taxon>
        <taxon>Asteraceae</taxon>
        <taxon>Asteroideae</taxon>
        <taxon>Heliantheae alliance</taxon>
        <taxon>Eupatorieae</taxon>
        <taxon>Mikania</taxon>
    </lineage>
</organism>
<protein>
    <recommendedName>
        <fullName evidence="7">Replication factor A C-terminal domain-containing protein</fullName>
    </recommendedName>
</protein>
<proteinExistence type="inferred from homology"/>
<dbReference type="InterPro" id="IPR013955">
    <property type="entry name" value="Rep_factor-A_C"/>
</dbReference>
<feature type="region of interest" description="Disordered" evidence="6">
    <location>
        <begin position="435"/>
        <end position="466"/>
    </location>
</feature>
<dbReference type="PANTHER" id="PTHR48463">
    <property type="entry name" value="DUF223 DOMAIN-CONTAINING PROTEIN"/>
    <property type="match status" value="1"/>
</dbReference>
<dbReference type="PANTHER" id="PTHR48463:SF1">
    <property type="entry name" value="DUF223 DOMAIN-CONTAINING PROTEIN"/>
    <property type="match status" value="1"/>
</dbReference>
<evidence type="ECO:0000256" key="6">
    <source>
        <dbReference type="SAM" id="MobiDB-lite"/>
    </source>
</evidence>
<evidence type="ECO:0000256" key="2">
    <source>
        <dbReference type="ARBA" id="ARBA00022723"/>
    </source>
</evidence>
<keyword evidence="3" id="KW-0863">Zinc-finger</keyword>
<dbReference type="Proteomes" id="UP000326396">
    <property type="component" value="Linkage Group LG1"/>
</dbReference>
<gene>
    <name evidence="8" type="ORF">E3N88_00716</name>
</gene>
<dbReference type="CDD" id="cd04476">
    <property type="entry name" value="RPA1_DBD_C"/>
    <property type="match status" value="1"/>
</dbReference>
<dbReference type="Gene3D" id="2.40.50.140">
    <property type="entry name" value="Nucleic acid-binding proteins"/>
    <property type="match status" value="2"/>
</dbReference>
<feature type="domain" description="Replication factor A C-terminal" evidence="7">
    <location>
        <begin position="296"/>
        <end position="431"/>
    </location>
</feature>
<name>A0A5N6Q1L0_9ASTR</name>
<dbReference type="AlphaFoldDB" id="A0A5N6Q1L0"/>
<evidence type="ECO:0000313" key="8">
    <source>
        <dbReference type="EMBL" id="KAD7477580.1"/>
    </source>
</evidence>
<keyword evidence="4" id="KW-0862">Zinc</keyword>
<evidence type="ECO:0000259" key="7">
    <source>
        <dbReference type="Pfam" id="PF08646"/>
    </source>
</evidence>